<comment type="caution">
    <text evidence="1">The sequence shown here is derived from an EMBL/GenBank/DDBJ whole genome shotgun (WGS) entry which is preliminary data.</text>
</comment>
<reference evidence="1 2" key="1">
    <citation type="submission" date="2024-06" db="EMBL/GenBank/DDBJ databases">
        <title>Sorghum-associated microbial communities from plants grown in Nebraska, USA.</title>
        <authorList>
            <person name="Schachtman D."/>
        </authorList>
    </citation>
    <scope>NUCLEOTIDE SEQUENCE [LARGE SCALE GENOMIC DNA]</scope>
    <source>
        <strain evidence="1 2">2857</strain>
    </source>
</reference>
<dbReference type="Gene3D" id="1.25.10.90">
    <property type="match status" value="1"/>
</dbReference>
<dbReference type="Proteomes" id="UP001549257">
    <property type="component" value="Unassembled WGS sequence"/>
</dbReference>
<evidence type="ECO:0000313" key="2">
    <source>
        <dbReference type="Proteomes" id="UP001549257"/>
    </source>
</evidence>
<dbReference type="InterPro" id="IPR016024">
    <property type="entry name" value="ARM-type_fold"/>
</dbReference>
<gene>
    <name evidence="1" type="ORF">ABIE21_001660</name>
</gene>
<sequence>MTDAAEFVDAALQRESSYERAIADAHRLGGGLRYYGASVGAVRGAVRDASRRYRGLGHDGVTALSSELWSEPVFERRLAAVVLLQSNVALLDNSDLTRIEGFIRSARLRALVDPLAVDVVGPMIDSLAGRARLRADAALDRWAGDDPSLRRAAVLSPLRSLRSGGGDWDDFVRRCALASSGDPDDEVVSAIGQVAAELSTVRPELRFPANFKL</sequence>
<evidence type="ECO:0000313" key="1">
    <source>
        <dbReference type="EMBL" id="MET4582170.1"/>
    </source>
</evidence>
<dbReference type="SUPFAM" id="SSF48371">
    <property type="entry name" value="ARM repeat"/>
    <property type="match status" value="1"/>
</dbReference>
<keyword evidence="2" id="KW-1185">Reference proteome</keyword>
<dbReference type="Pfam" id="PF08713">
    <property type="entry name" value="DNA_alkylation"/>
    <property type="match status" value="1"/>
</dbReference>
<name>A0ABV2QM87_9MICO</name>
<dbReference type="EMBL" id="JBEPSJ010000001">
    <property type="protein sequence ID" value="MET4582170.1"/>
    <property type="molecule type" value="Genomic_DNA"/>
</dbReference>
<evidence type="ECO:0008006" key="3">
    <source>
        <dbReference type="Google" id="ProtNLM"/>
    </source>
</evidence>
<accession>A0ABV2QM87</accession>
<dbReference type="RefSeq" id="WP_354024317.1">
    <property type="nucleotide sequence ID" value="NZ_JBEPSJ010000001.1"/>
</dbReference>
<proteinExistence type="predicted"/>
<dbReference type="InterPro" id="IPR014825">
    <property type="entry name" value="DNA_alkylation"/>
</dbReference>
<protein>
    <recommendedName>
        <fullName evidence="3">DNA alkylation repair enzyme</fullName>
    </recommendedName>
</protein>
<organism evidence="1 2">
    <name type="scientific">Conyzicola nivalis</name>
    <dbReference type="NCBI Taxonomy" id="1477021"/>
    <lineage>
        <taxon>Bacteria</taxon>
        <taxon>Bacillati</taxon>
        <taxon>Actinomycetota</taxon>
        <taxon>Actinomycetes</taxon>
        <taxon>Micrococcales</taxon>
        <taxon>Microbacteriaceae</taxon>
        <taxon>Conyzicola</taxon>
    </lineage>
</organism>